<dbReference type="OrthoDB" id="9807095at2"/>
<dbReference type="PANTHER" id="PTHR42974:SF1">
    <property type="entry name" value="TYPE-3 GLUTAMINE SYNTHETASE"/>
    <property type="match status" value="1"/>
</dbReference>
<dbReference type="AlphaFoldDB" id="A0A4P2VX06"/>
<dbReference type="Pfam" id="PF18318">
    <property type="entry name" value="Gln-synt_C-ter"/>
    <property type="match status" value="1"/>
</dbReference>
<dbReference type="SMART" id="SM01230">
    <property type="entry name" value="Gln-synt_C"/>
    <property type="match status" value="1"/>
</dbReference>
<gene>
    <name evidence="5" type="ORF">JCM31447_19460</name>
</gene>
<dbReference type="InterPro" id="IPR008146">
    <property type="entry name" value="Gln_synth_cat_dom"/>
</dbReference>
<evidence type="ECO:0000256" key="1">
    <source>
        <dbReference type="PROSITE-ProRule" id="PRU01330"/>
    </source>
</evidence>
<name>A0A4P2VX06_FLUSA</name>
<dbReference type="InterPro" id="IPR022147">
    <property type="entry name" value="GSIII_N"/>
</dbReference>
<dbReference type="Gene3D" id="3.30.590.10">
    <property type="entry name" value="Glutamine synthetase/guanido kinase, catalytic domain"/>
    <property type="match status" value="1"/>
</dbReference>
<protein>
    <submittedName>
        <fullName evidence="5">Glutamine synthetase type III</fullName>
    </submittedName>
</protein>
<dbReference type="InterPro" id="IPR052725">
    <property type="entry name" value="GS_Type-3"/>
</dbReference>
<dbReference type="InterPro" id="IPR014746">
    <property type="entry name" value="Gln_synth/guanido_kin_cat_dom"/>
</dbReference>
<dbReference type="Gene3D" id="1.20.120.1560">
    <property type="match status" value="1"/>
</dbReference>
<sequence length="732" mass="81811">MKDSFSNSAVNIRKIQRPQNADGKQSRIADYFASNVFDLRAMVKRLSSQDLDVMAKVMKLGGKIDAHLAERIAAAAREWAMEMGATHYCHWFQPQTGATAEKHDAFLWFDKQGNPIERFTGPELLQSEPDASSFPSGGIRSTFEARGYTGWDPSSPMFIMETENGKTLYIPSVFISYHGDALDFKTPLLRSNKALSEEAVKTLHFLGEKKVHYVSTSVGPEQEFFIVDKELARKRIDLKFSGRTVFGRRPPKGQELEDHYFGQIPSRVQAFFNELEVELYKLGVPIKTRHNEVAPGQFEIAPIFESSNISADHNQLAMKYIKSIAIKHGFIALMHEKPFAGVNGSGKHVNWSMQDSTGRNLLDPGATPHENLVFLTFLCSVLLGIHDNADVLRASIATAGNDHRLGANEAPPAIISAFLGNTLDKILNSLESGSGDIINAEKIMIDLGISHLQGVAKDNTDRNRTSPFAFTGNKFEFRAVGSSASISYPTAILNAAVCDGLSKINKRLEARAQNGRVSDNIILRVLKDVIKETKKIRFEGNGYSQEWLDEAKQRGLSNFPMTPDSLAVLADEKKIQFLIQANIFTSEDIASRLAIQQERYIKQSLIEINCALEMAQTQVMPVCLNYLEKLMDNVKLAKELSIPSPAIKFAEEFGKEFNHFFSALNSLKLQYDKISNEECYEHSKLNSTAVFIGQHILPKLVELRNTVDLLEGIVPHNLWPYPKYSELLFGID</sequence>
<dbReference type="Pfam" id="PF12437">
    <property type="entry name" value="GSIII_N"/>
    <property type="match status" value="1"/>
</dbReference>
<dbReference type="KEGG" id="sbf:JCM31447_19460"/>
<dbReference type="PANTHER" id="PTHR42974">
    <property type="entry name" value="GLUTAMINE SYNTHETASE"/>
    <property type="match status" value="1"/>
</dbReference>
<evidence type="ECO:0000313" key="6">
    <source>
        <dbReference type="Proteomes" id="UP000291236"/>
    </source>
</evidence>
<dbReference type="GO" id="GO:0006542">
    <property type="term" value="P:glutamine biosynthetic process"/>
    <property type="evidence" value="ECO:0007669"/>
    <property type="project" value="InterPro"/>
</dbReference>
<evidence type="ECO:0000259" key="3">
    <source>
        <dbReference type="PROSITE" id="PS51986"/>
    </source>
</evidence>
<proteinExistence type="inferred from homology"/>
<accession>A0A4P2VX06</accession>
<dbReference type="InterPro" id="IPR027303">
    <property type="entry name" value="Gln_synth_gly_rich_site"/>
</dbReference>
<dbReference type="InterPro" id="IPR040577">
    <property type="entry name" value="Gln-synt_C"/>
</dbReference>
<reference evidence="5 6" key="1">
    <citation type="submission" date="2018-12" db="EMBL/GenBank/DDBJ databases">
        <title>Rubrispira sanarue gen. nov., sp., nov., a member of the order Silvanigrellales, isolated from a brackish lake in Hamamatsu Japan.</title>
        <authorList>
            <person name="Maejima Y."/>
            <person name="Iino T."/>
            <person name="Muraguchi Y."/>
            <person name="Fukuda K."/>
            <person name="Nojiri H."/>
            <person name="Ohkuma M."/>
            <person name="Moriuchi R."/>
            <person name="Dohra H."/>
            <person name="Kimbara K."/>
            <person name="Shintani M."/>
        </authorList>
    </citation>
    <scope>NUCLEOTIDE SEQUENCE [LARGE SCALE GENOMIC DNA]</scope>
    <source>
        <strain evidence="5 6">RF1110005</strain>
    </source>
</reference>
<dbReference type="InterPro" id="IPR008147">
    <property type="entry name" value="Gln_synt_N"/>
</dbReference>
<dbReference type="Pfam" id="PF00120">
    <property type="entry name" value="Gln-synt_C"/>
    <property type="match status" value="1"/>
</dbReference>
<evidence type="ECO:0000313" key="5">
    <source>
        <dbReference type="EMBL" id="BBH53502.1"/>
    </source>
</evidence>
<dbReference type="PROSITE" id="PS51987">
    <property type="entry name" value="GS_CATALYTIC"/>
    <property type="match status" value="1"/>
</dbReference>
<dbReference type="GO" id="GO:0004356">
    <property type="term" value="F:glutamine synthetase activity"/>
    <property type="evidence" value="ECO:0007669"/>
    <property type="project" value="InterPro"/>
</dbReference>
<evidence type="ECO:0000259" key="4">
    <source>
        <dbReference type="PROSITE" id="PS51987"/>
    </source>
</evidence>
<keyword evidence="6" id="KW-1185">Reference proteome</keyword>
<feature type="domain" description="GS catalytic" evidence="4">
    <location>
        <begin position="192"/>
        <end position="619"/>
    </location>
</feature>
<feature type="domain" description="GS beta-grasp" evidence="3">
    <location>
        <begin position="86"/>
        <end position="179"/>
    </location>
</feature>
<comment type="similarity">
    <text evidence="1 2">Belongs to the glutamine synthetase family.</text>
</comment>
<dbReference type="Proteomes" id="UP000291236">
    <property type="component" value="Chromosome"/>
</dbReference>
<dbReference type="RefSeq" id="WP_130609459.1">
    <property type="nucleotide sequence ID" value="NZ_AP019368.1"/>
</dbReference>
<evidence type="ECO:0000256" key="2">
    <source>
        <dbReference type="RuleBase" id="RU000384"/>
    </source>
</evidence>
<dbReference type="PROSITE" id="PS51986">
    <property type="entry name" value="GS_BETA_GRASP"/>
    <property type="match status" value="1"/>
</dbReference>
<dbReference type="PROSITE" id="PS00181">
    <property type="entry name" value="GLNA_ATP"/>
    <property type="match status" value="1"/>
</dbReference>
<organism evidence="5 6">
    <name type="scientific">Fluviispira sanaruensis</name>
    <dbReference type="NCBI Taxonomy" id="2493639"/>
    <lineage>
        <taxon>Bacteria</taxon>
        <taxon>Pseudomonadati</taxon>
        <taxon>Bdellovibrionota</taxon>
        <taxon>Oligoflexia</taxon>
        <taxon>Silvanigrellales</taxon>
        <taxon>Silvanigrellaceae</taxon>
        <taxon>Fluviispira</taxon>
    </lineage>
</organism>
<dbReference type="EMBL" id="AP019368">
    <property type="protein sequence ID" value="BBH53502.1"/>
    <property type="molecule type" value="Genomic_DNA"/>
</dbReference>
<dbReference type="SUPFAM" id="SSF55931">
    <property type="entry name" value="Glutamine synthetase/guanido kinase"/>
    <property type="match status" value="1"/>
</dbReference>